<dbReference type="EMBL" id="JACZHT010000008">
    <property type="protein sequence ID" value="MBE1237898.1"/>
    <property type="molecule type" value="Genomic_DNA"/>
</dbReference>
<dbReference type="RefSeq" id="WP_192534908.1">
    <property type="nucleotide sequence ID" value="NZ_JACZHT010000008.1"/>
</dbReference>
<dbReference type="Proteomes" id="UP000631034">
    <property type="component" value="Unassembled WGS sequence"/>
</dbReference>
<dbReference type="NCBIfam" id="TIGR00095">
    <property type="entry name" value="16S rRNA (guanine(966)-N(2))-methyltransferase RsmD"/>
    <property type="match status" value="1"/>
</dbReference>
<keyword evidence="4" id="KW-1185">Reference proteome</keyword>
<gene>
    <name evidence="3" type="primary">rsmD</name>
    <name evidence="3" type="ORF">IHV25_09610</name>
</gene>
<dbReference type="Pfam" id="PF03602">
    <property type="entry name" value="Cons_hypoth95"/>
    <property type="match status" value="1"/>
</dbReference>
<evidence type="ECO:0000313" key="3">
    <source>
        <dbReference type="EMBL" id="MBE1237898.1"/>
    </source>
</evidence>
<dbReference type="Gene3D" id="3.40.50.150">
    <property type="entry name" value="Vaccinia Virus protein VP39"/>
    <property type="match status" value="1"/>
</dbReference>
<dbReference type="EC" id="2.1.1.171" evidence="3"/>
<proteinExistence type="predicted"/>
<dbReference type="InterPro" id="IPR002052">
    <property type="entry name" value="DNA_methylase_N6_adenine_CS"/>
</dbReference>
<comment type="caution">
    <text evidence="3">The sequence shown here is derived from an EMBL/GenBank/DDBJ whole genome shotgun (WGS) entry which is preliminary data.</text>
</comment>
<dbReference type="InterPro" id="IPR004398">
    <property type="entry name" value="RNA_MeTrfase_RsmD"/>
</dbReference>
<dbReference type="AlphaFoldDB" id="A0A8J6Z187"/>
<dbReference type="PANTHER" id="PTHR43542">
    <property type="entry name" value="METHYLTRANSFERASE"/>
    <property type="match status" value="1"/>
</dbReference>
<dbReference type="GO" id="GO:0052913">
    <property type="term" value="F:16S rRNA (guanine(966)-N(2))-methyltransferase activity"/>
    <property type="evidence" value="ECO:0007669"/>
    <property type="project" value="UniProtKB-EC"/>
</dbReference>
<dbReference type="InterPro" id="IPR029063">
    <property type="entry name" value="SAM-dependent_MTases_sf"/>
</dbReference>
<reference evidence="3" key="1">
    <citation type="submission" date="2020-10" db="EMBL/GenBank/DDBJ databases">
        <title>Genome sequence of the unusual species of purple photosynthetic bacteria, Phaeovibrio sulfidiphilus DSM 23193, type strain.</title>
        <authorList>
            <person name="Kyndt J.A."/>
            <person name="Meyer T.E."/>
        </authorList>
    </citation>
    <scope>NUCLEOTIDE SEQUENCE</scope>
    <source>
        <strain evidence="3">DSM 23193</strain>
    </source>
</reference>
<dbReference type="CDD" id="cd02440">
    <property type="entry name" value="AdoMet_MTases"/>
    <property type="match status" value="1"/>
</dbReference>
<name>A0A8J6Z187_9PROT</name>
<dbReference type="SUPFAM" id="SSF53335">
    <property type="entry name" value="S-adenosyl-L-methionine-dependent methyltransferases"/>
    <property type="match status" value="1"/>
</dbReference>
<dbReference type="GO" id="GO:0003676">
    <property type="term" value="F:nucleic acid binding"/>
    <property type="evidence" value="ECO:0007669"/>
    <property type="project" value="InterPro"/>
</dbReference>
<evidence type="ECO:0000313" key="4">
    <source>
        <dbReference type="Proteomes" id="UP000631034"/>
    </source>
</evidence>
<dbReference type="PIRSF" id="PIRSF004553">
    <property type="entry name" value="CHP00095"/>
    <property type="match status" value="1"/>
</dbReference>
<keyword evidence="2 3" id="KW-0808">Transferase</keyword>
<accession>A0A8J6Z187</accession>
<sequence length="198" mass="20906">MRIVAGRLRGKAVAVPDGVAVRPTSDRSRGALFNILEHRFQGRDGFSLHGARVLDAFAGSGALGLEALSRGAAFVTFIEQAAPARAVLGQNIRACDAGANTRLVAGDALRPPRADSAADLIFLDPPYGLELVVPALRALEKAGWLTPRTLVFAETDARSPAPSWPGGTVLLDERVHSRARLTFLRVGPAPDDRATNPG</sequence>
<keyword evidence="1 3" id="KW-0489">Methyltransferase</keyword>
<dbReference type="PROSITE" id="PS00092">
    <property type="entry name" value="N6_MTASE"/>
    <property type="match status" value="1"/>
</dbReference>
<dbReference type="PANTHER" id="PTHR43542:SF1">
    <property type="entry name" value="METHYLTRANSFERASE"/>
    <property type="match status" value="1"/>
</dbReference>
<protein>
    <submittedName>
        <fullName evidence="3">16S rRNA (Guanine(966)-N(2))-methyltransferase RsmD</fullName>
        <ecNumber evidence="3">2.1.1.171</ecNumber>
    </submittedName>
</protein>
<organism evidence="3 4">
    <name type="scientific">Phaeovibrio sulfidiphilus</name>
    <dbReference type="NCBI Taxonomy" id="1220600"/>
    <lineage>
        <taxon>Bacteria</taxon>
        <taxon>Pseudomonadati</taxon>
        <taxon>Pseudomonadota</taxon>
        <taxon>Alphaproteobacteria</taxon>
        <taxon>Rhodospirillales</taxon>
        <taxon>Rhodospirillaceae</taxon>
        <taxon>Phaeovibrio</taxon>
    </lineage>
</organism>
<evidence type="ECO:0000256" key="1">
    <source>
        <dbReference type="ARBA" id="ARBA00022603"/>
    </source>
</evidence>
<evidence type="ECO:0000256" key="2">
    <source>
        <dbReference type="ARBA" id="ARBA00022679"/>
    </source>
</evidence>